<dbReference type="PROSITE" id="PS50822">
    <property type="entry name" value="PIWI"/>
    <property type="match status" value="1"/>
</dbReference>
<dbReference type="AlphaFoldDB" id="A0AAX6MKP9"/>
<dbReference type="CDD" id="cd02846">
    <property type="entry name" value="PAZ_argonaute_like"/>
    <property type="match status" value="1"/>
</dbReference>
<accession>A0AAX6MKP9</accession>
<evidence type="ECO:0008006" key="7">
    <source>
        <dbReference type="Google" id="ProtNLM"/>
    </source>
</evidence>
<comment type="similarity">
    <text evidence="1">Belongs to the argonaute family.</text>
</comment>
<dbReference type="InterPro" id="IPR032474">
    <property type="entry name" value="Argonaute_N"/>
</dbReference>
<dbReference type="InterPro" id="IPR032473">
    <property type="entry name" value="Argonaute_Mid_dom"/>
</dbReference>
<dbReference type="InterPro" id="IPR036397">
    <property type="entry name" value="RNaseH_sf"/>
</dbReference>
<dbReference type="PANTHER" id="PTHR22891">
    <property type="entry name" value="EUKARYOTIC TRANSLATION INITIATION FACTOR 2C"/>
    <property type="match status" value="1"/>
</dbReference>
<dbReference type="SUPFAM" id="SSF53098">
    <property type="entry name" value="Ribonuclease H-like"/>
    <property type="match status" value="1"/>
</dbReference>
<dbReference type="CDD" id="cd04657">
    <property type="entry name" value="Piwi_ago-like"/>
    <property type="match status" value="1"/>
</dbReference>
<feature type="domain" description="PAZ" evidence="3">
    <location>
        <begin position="336"/>
        <end position="454"/>
    </location>
</feature>
<dbReference type="InterPro" id="IPR003165">
    <property type="entry name" value="Piwi"/>
</dbReference>
<dbReference type="Pfam" id="PF02171">
    <property type="entry name" value="Piwi"/>
    <property type="match status" value="1"/>
</dbReference>
<dbReference type="Gene3D" id="3.40.50.2300">
    <property type="match status" value="1"/>
</dbReference>
<feature type="compositionally biased region" description="Polar residues" evidence="2">
    <location>
        <begin position="25"/>
        <end position="42"/>
    </location>
</feature>
<feature type="compositionally biased region" description="Polar residues" evidence="2">
    <location>
        <begin position="1"/>
        <end position="15"/>
    </location>
</feature>
<dbReference type="Pfam" id="PF16488">
    <property type="entry name" value="ArgoL2"/>
    <property type="match status" value="1"/>
</dbReference>
<dbReference type="Proteomes" id="UP001369815">
    <property type="component" value="Unassembled WGS sequence"/>
</dbReference>
<comment type="caution">
    <text evidence="5">The sequence shown here is derived from an EMBL/GenBank/DDBJ whole genome shotgun (WGS) entry which is preliminary data.</text>
</comment>
<name>A0AAX6MKP9_9PEZI</name>
<evidence type="ECO:0000259" key="3">
    <source>
        <dbReference type="PROSITE" id="PS50821"/>
    </source>
</evidence>
<dbReference type="InterPro" id="IPR045246">
    <property type="entry name" value="Piwi_ago-like"/>
</dbReference>
<reference evidence="5 6" key="1">
    <citation type="journal article" date="2024" name="Front Chem Biol">
        <title>Unveiling the potential of Daldinia eschscholtzii MFLUCC 19-0629 through bioactivity and bioinformatics studies for enhanced sustainable agriculture production.</title>
        <authorList>
            <person name="Brooks S."/>
            <person name="Weaver J.A."/>
            <person name="Klomchit A."/>
            <person name="Alharthi S.A."/>
            <person name="Onlamun T."/>
            <person name="Nurani R."/>
            <person name="Vong T.K."/>
            <person name="Alberti F."/>
            <person name="Greco C."/>
        </authorList>
    </citation>
    <scope>NUCLEOTIDE SEQUENCE [LARGE SCALE GENOMIC DNA]</scope>
    <source>
        <strain evidence="5">MFLUCC 19-0629</strain>
    </source>
</reference>
<dbReference type="Gene3D" id="3.30.420.10">
    <property type="entry name" value="Ribonuclease H-like superfamily/Ribonuclease H"/>
    <property type="match status" value="1"/>
</dbReference>
<dbReference type="Gene3D" id="2.170.260.10">
    <property type="entry name" value="paz domain"/>
    <property type="match status" value="1"/>
</dbReference>
<gene>
    <name evidence="5" type="ORF">Daesc_005055</name>
</gene>
<protein>
    <recommendedName>
        <fullName evidence="7">Argonaute</fullName>
    </recommendedName>
</protein>
<dbReference type="PROSITE" id="PS50821">
    <property type="entry name" value="PAZ"/>
    <property type="match status" value="1"/>
</dbReference>
<evidence type="ECO:0000256" key="2">
    <source>
        <dbReference type="SAM" id="MobiDB-lite"/>
    </source>
</evidence>
<feature type="region of interest" description="Disordered" evidence="2">
    <location>
        <begin position="1"/>
        <end position="62"/>
    </location>
</feature>
<dbReference type="SMART" id="SM00949">
    <property type="entry name" value="PAZ"/>
    <property type="match status" value="1"/>
</dbReference>
<dbReference type="Pfam" id="PF16486">
    <property type="entry name" value="ArgoN"/>
    <property type="match status" value="1"/>
</dbReference>
<dbReference type="Pfam" id="PF16487">
    <property type="entry name" value="ArgoMid"/>
    <property type="match status" value="1"/>
</dbReference>
<evidence type="ECO:0000259" key="4">
    <source>
        <dbReference type="PROSITE" id="PS50822"/>
    </source>
</evidence>
<dbReference type="InterPro" id="IPR036085">
    <property type="entry name" value="PAZ_dom_sf"/>
</dbReference>
<keyword evidence="6" id="KW-1185">Reference proteome</keyword>
<organism evidence="5 6">
    <name type="scientific">Daldinia eschscholtzii</name>
    <dbReference type="NCBI Taxonomy" id="292717"/>
    <lineage>
        <taxon>Eukaryota</taxon>
        <taxon>Fungi</taxon>
        <taxon>Dikarya</taxon>
        <taxon>Ascomycota</taxon>
        <taxon>Pezizomycotina</taxon>
        <taxon>Sordariomycetes</taxon>
        <taxon>Xylariomycetidae</taxon>
        <taxon>Xylariales</taxon>
        <taxon>Hypoxylaceae</taxon>
        <taxon>Daldinia</taxon>
    </lineage>
</organism>
<sequence length="994" mass="112759">MSTRPSGSGRSSATPAGSRPESRAESQVGSPTRGTSKQTSFPKGTGVDPARDRPQLTPAELLGKRFDLPADAYKKDDMKETRFAARPGFNTDGKGIKVQLNLFPVTSWGDKEVYQYDIIVSPNPKDSNALVKKVWNTKTVTEELAKKGGLWLYDGSKLAWSSEKIDRNEARFTVDLDSLKEKAEHEDIAKKVGKTSVYSLTIRQTTTIHLSYLKSYLQGKISWDTHVLECMNFFDHCLRQFPSEQWVTIKRNFYDPMFPVGGLSGDLVVNQGIYCAPRLSESINRGGTGLAINVDRCQTAFWPVDSIDQLALRLLNGHKDDWSTWDEHKMTYGLRPKEEVDKKTGRVKAVPSEAFAFLRRLSKLKFTVNHRGKIGRPKVYTIKRLTFNEKFGTEGANSHTMTFQKTMENGEVKKVTVYDHYMDRWGIRLRWPKLPLIESMNENLFPLELCNSIKDQRYTFKLNPQQTSDMIKAAATRPTKRRADIIEGITHLKWPQDPYLKAFGIQINPSMTVTDARLLPNPEVAFANQKINPGTSGRWDLRGKKFLEPNRVHLQSWSIVCCGERTIRPEELENFARLFSQTYRGHGGIITKPALCLTIGFGDGDYSKICEQAYNDTQRAQPGVEPQMMFFILPTKNQLVYERVKKSMDCRYNLVSQCVQAGHARKAQGQYLSNVAMKVNSKLGGVTCKVPNVSKPAQPPFWTRPTMMIGVDVSHAAPGSSQPSMAALTMSMDKHATRFAAACQTNGWRVETVQPDIMEEMITKLAKNWVLINGAQPAHIYYLRDGVSEGQFQDILNKEVNVMRRVFQQLNYGTPRFTVIIATKRHHVRFFPKPNDKATGDRNGNPLPGTLVERDVTHPQHFDFYLCSHVAIQGTARPVHYQVILDEAGVKPNDLMRMIYQQCYQYCRSTTPVSLHPAVYYAHLASNRARSHEALSADKMVMAYGKSGFPYAKSDAEIYDDTETQQRPPSLLTMANTRWKIDRIRFMNTTMWYV</sequence>
<dbReference type="SUPFAM" id="SSF101690">
    <property type="entry name" value="PAZ domain"/>
    <property type="match status" value="2"/>
</dbReference>
<dbReference type="SMART" id="SM00950">
    <property type="entry name" value="Piwi"/>
    <property type="match status" value="1"/>
</dbReference>
<dbReference type="EMBL" id="JBANMG010000005">
    <property type="protein sequence ID" value="KAK6952761.1"/>
    <property type="molecule type" value="Genomic_DNA"/>
</dbReference>
<evidence type="ECO:0000256" key="1">
    <source>
        <dbReference type="RuleBase" id="RU361178"/>
    </source>
</evidence>
<feature type="domain" description="Piwi" evidence="4">
    <location>
        <begin position="628"/>
        <end position="934"/>
    </location>
</feature>
<evidence type="ECO:0000313" key="6">
    <source>
        <dbReference type="Proteomes" id="UP001369815"/>
    </source>
</evidence>
<dbReference type="InterPro" id="IPR003100">
    <property type="entry name" value="PAZ_dom"/>
</dbReference>
<evidence type="ECO:0000313" key="5">
    <source>
        <dbReference type="EMBL" id="KAK6952761.1"/>
    </source>
</evidence>
<dbReference type="InterPro" id="IPR032472">
    <property type="entry name" value="ArgoL2"/>
</dbReference>
<dbReference type="InterPro" id="IPR012337">
    <property type="entry name" value="RNaseH-like_sf"/>
</dbReference>
<dbReference type="Pfam" id="PF02170">
    <property type="entry name" value="PAZ"/>
    <property type="match status" value="1"/>
</dbReference>
<proteinExistence type="inferred from homology"/>
<dbReference type="GO" id="GO:0003723">
    <property type="term" value="F:RNA binding"/>
    <property type="evidence" value="ECO:0007669"/>
    <property type="project" value="InterPro"/>
</dbReference>